<organism evidence="1 2">
    <name type="scientific">Chaenocephalus aceratus</name>
    <name type="common">Blackfin icefish</name>
    <name type="synonym">Chaenichthys aceratus</name>
    <dbReference type="NCBI Taxonomy" id="36190"/>
    <lineage>
        <taxon>Eukaryota</taxon>
        <taxon>Metazoa</taxon>
        <taxon>Chordata</taxon>
        <taxon>Craniata</taxon>
        <taxon>Vertebrata</taxon>
        <taxon>Euteleostomi</taxon>
        <taxon>Actinopterygii</taxon>
        <taxon>Neopterygii</taxon>
        <taxon>Teleostei</taxon>
        <taxon>Neoteleostei</taxon>
        <taxon>Acanthomorphata</taxon>
        <taxon>Eupercaria</taxon>
        <taxon>Perciformes</taxon>
        <taxon>Notothenioidei</taxon>
        <taxon>Channichthyidae</taxon>
        <taxon>Chaenocephalus</taxon>
    </lineage>
</organism>
<proteinExistence type="predicted"/>
<reference evidence="1" key="1">
    <citation type="submission" date="2022-05" db="EMBL/GenBank/DDBJ databases">
        <title>Chromosome-level genome of Chaenocephalus aceratus.</title>
        <authorList>
            <person name="Park H."/>
        </authorList>
    </citation>
    <scope>NUCLEOTIDE SEQUENCE</scope>
    <source>
        <strain evidence="1">KU_202001</strain>
    </source>
</reference>
<evidence type="ECO:0000313" key="1">
    <source>
        <dbReference type="EMBL" id="KAI4832040.1"/>
    </source>
</evidence>
<comment type="caution">
    <text evidence="1">The sequence shown here is derived from an EMBL/GenBank/DDBJ whole genome shotgun (WGS) entry which is preliminary data.</text>
</comment>
<evidence type="ECO:0000313" key="2">
    <source>
        <dbReference type="Proteomes" id="UP001057452"/>
    </source>
</evidence>
<dbReference type="Proteomes" id="UP001057452">
    <property type="component" value="Chromosome 1"/>
</dbReference>
<gene>
    <name evidence="1" type="ORF">KUCAC02_015024</name>
</gene>
<dbReference type="EMBL" id="CM043785">
    <property type="protein sequence ID" value="KAI4832040.1"/>
    <property type="molecule type" value="Genomic_DNA"/>
</dbReference>
<keyword evidence="2" id="KW-1185">Reference proteome</keyword>
<sequence length="936" mass="106222">MVAFQQRGEELENNISECKRLLEAGQGRLKELEDGKKEGDEEREAELKKVQAEVKILKKDEKSFQKMIEEYQREEKKQPWDVDSISKDGFSKSVLNIKPVTKEETEKEKVEKHKTFVEKYAKDIKHFGMLRRWDDSQKYLSDGPHLVCEETANCLVVICIDFQIEEKPALMEQVAHQAIVMQFILDLARTLKVDARGCFREFFSKIKTADKPYLDAFDQELGLLKDRIRRCARARVENTVKELEEEERQMRLGPGGLDPLEVYQSLPKEVQKGFDEENIQLLQEAMGKLGVEEGKYHLRRCIASGLWVPQSGDKGRQKGKETGEKARRGPAHLAIDLQAIKLLAAPGFSPLRTEDGWLAESAPMGAGTLRPGDQNEPIRMKKSRSVLSVTGEEGKDTDIIGAEEKAESSRYSRSYTSGATLGAELRRGRSRRLSSSLQVPCWLRPRDRTRSPEVLSNVYEAENGVSPGLTPLGSQSPGITLHSPFPPGQRRESFLYRSDSDYDMSPKTASRNSLTGEGHSGEDFIVTPFAQVLASLRSVRSNFTILANVSPVKSAVSGGGACLSPREALSEQQYQQLALDTLEELDWCLDQLETIQTHRSVSEMASNKFKRMLNRELSHLSEMSRSGNQVSEYISSTFMDKSMSQITGVRKLCHSSSLSSSSMPRFGVDTDHEDELAKELEDLDKWSFNVFSLAEFSNNRPLSCIMYTIFQAVFTDLEILAALFAAAIHDVDHPGVSNQFLINTNSELALMYNDESVLENHHLAVGFKLLHQEHCDIFQNLNKRQRQSLRKLVIDLVLATDMSKHMTLLADLKTMVETKKVTSSGVLLLDHYNERIQVLRNMVHCADLSNPTKALPLYRQWTERIMEEFFRQGDKERERGMEISAMCDKHTPPPWRRARWVSSTTSCTRCGRRGRTWCTRTLRSCWTPWRRTGSGT</sequence>
<name>A0ACB9XW26_CHAAC</name>
<protein>
    <submittedName>
        <fullName evidence="1">Uncharacterized protein</fullName>
    </submittedName>
</protein>
<accession>A0ACB9XW26</accession>